<comment type="caution">
    <text evidence="4">The sequence shown here is derived from an EMBL/GenBank/DDBJ whole genome shotgun (WGS) entry which is preliminary data.</text>
</comment>
<evidence type="ECO:0000313" key="4">
    <source>
        <dbReference type="EMBL" id="KAL3633376.1"/>
    </source>
</evidence>
<name>A0ABD3CVP4_9LAMI</name>
<dbReference type="InterPro" id="IPR001878">
    <property type="entry name" value="Znf_CCHC"/>
</dbReference>
<reference evidence="5" key="1">
    <citation type="journal article" date="2024" name="IScience">
        <title>Strigolactones Initiate the Formation of Haustorium-like Structures in Castilleja.</title>
        <authorList>
            <person name="Buerger M."/>
            <person name="Peterson D."/>
            <person name="Chory J."/>
        </authorList>
    </citation>
    <scope>NUCLEOTIDE SEQUENCE [LARGE SCALE GENOMIC DNA]</scope>
</reference>
<keyword evidence="1" id="KW-0863">Zinc-finger</keyword>
<evidence type="ECO:0000313" key="5">
    <source>
        <dbReference type="Proteomes" id="UP001632038"/>
    </source>
</evidence>
<evidence type="ECO:0000256" key="2">
    <source>
        <dbReference type="SAM" id="MobiDB-lite"/>
    </source>
</evidence>
<keyword evidence="1" id="KW-0862">Zinc</keyword>
<dbReference type="Pfam" id="PF14223">
    <property type="entry name" value="Retrotran_gag_2"/>
    <property type="match status" value="1"/>
</dbReference>
<dbReference type="AlphaFoldDB" id="A0ABD3CVP4"/>
<dbReference type="Pfam" id="PF00098">
    <property type="entry name" value="zf-CCHC"/>
    <property type="match status" value="1"/>
</dbReference>
<dbReference type="PANTHER" id="PTHR35317:SF5">
    <property type="entry name" value="CCHC-TYPE DOMAIN-CONTAINING PROTEIN"/>
    <property type="match status" value="1"/>
</dbReference>
<feature type="domain" description="CCHC-type" evidence="3">
    <location>
        <begin position="439"/>
        <end position="452"/>
    </location>
</feature>
<keyword evidence="1" id="KW-0479">Metal-binding</keyword>
<organism evidence="4 5">
    <name type="scientific">Castilleja foliolosa</name>
    <dbReference type="NCBI Taxonomy" id="1961234"/>
    <lineage>
        <taxon>Eukaryota</taxon>
        <taxon>Viridiplantae</taxon>
        <taxon>Streptophyta</taxon>
        <taxon>Embryophyta</taxon>
        <taxon>Tracheophyta</taxon>
        <taxon>Spermatophyta</taxon>
        <taxon>Magnoliopsida</taxon>
        <taxon>eudicotyledons</taxon>
        <taxon>Gunneridae</taxon>
        <taxon>Pentapetalae</taxon>
        <taxon>asterids</taxon>
        <taxon>lamiids</taxon>
        <taxon>Lamiales</taxon>
        <taxon>Orobanchaceae</taxon>
        <taxon>Pedicularideae</taxon>
        <taxon>Castillejinae</taxon>
        <taxon>Castilleja</taxon>
    </lineage>
</organism>
<dbReference type="PANTHER" id="PTHR35317">
    <property type="entry name" value="OS04G0629600 PROTEIN"/>
    <property type="match status" value="1"/>
</dbReference>
<dbReference type="InterPro" id="IPR036875">
    <property type="entry name" value="Znf_CCHC_sf"/>
</dbReference>
<dbReference type="GO" id="GO:0008270">
    <property type="term" value="F:zinc ion binding"/>
    <property type="evidence" value="ECO:0007669"/>
    <property type="project" value="UniProtKB-KW"/>
</dbReference>
<feature type="region of interest" description="Disordered" evidence="2">
    <location>
        <begin position="1"/>
        <end position="40"/>
    </location>
</feature>
<evidence type="ECO:0000256" key="1">
    <source>
        <dbReference type="PROSITE-ProRule" id="PRU00047"/>
    </source>
</evidence>
<gene>
    <name evidence="4" type="ORF">CASFOL_022903</name>
</gene>
<dbReference type="SUPFAM" id="SSF57756">
    <property type="entry name" value="Retrovirus zinc finger-like domains"/>
    <property type="match status" value="1"/>
</dbReference>
<keyword evidence="5" id="KW-1185">Reference proteome</keyword>
<sequence length="471" mass="52526">MDSPFSLEFRPIGPLRPAKLRPTGDLLRRPATGDGSFPAKLRRDFPAKTFSGPFFDPIVSSATVRENRGIQECIPIDDEEFRPPATTDRRPTARSDRRPAHGPTLPITRRRPRLLPGSDSDGSSFPASDSLLPPDADVPSPAIGSSATALLQFGDFPAALYDIDGLAFEFGSHGFDELDDPSPTPKVPSLEMSKNPLSSILDQNRLTGSNYQDWIRSLKLVLTLDDLVYVLTEVPPDSLPPTATEADLAKLAKWKKDDVTARCYMIASMIPEMQRKYETFEHASDIARHLESCYSENMRASRYAATRELVTMRLREGASVHEHGLKMMTLLEKLVNLEVVLPHQLSVDLILLSLPSSYEPFIVNYNMNKLEPPMDELLNMLVSFESTIRKEKPVLLVAPGRKSLSPKKRKSFALGKRFEKGDTSGVKKDKVSKQVADVCHFCGKAGHWRRNCTAYLNQKRSDTAHDPKPKT</sequence>
<dbReference type="SMART" id="SM00343">
    <property type="entry name" value="ZnF_C2HC"/>
    <property type="match status" value="1"/>
</dbReference>
<feature type="region of interest" description="Disordered" evidence="2">
    <location>
        <begin position="73"/>
        <end position="139"/>
    </location>
</feature>
<proteinExistence type="predicted"/>
<accession>A0ABD3CVP4</accession>
<feature type="compositionally biased region" description="Basic and acidic residues" evidence="2">
    <location>
        <begin position="87"/>
        <end position="99"/>
    </location>
</feature>
<dbReference type="EMBL" id="JAVIJP010000030">
    <property type="protein sequence ID" value="KAL3633376.1"/>
    <property type="molecule type" value="Genomic_DNA"/>
</dbReference>
<dbReference type="Proteomes" id="UP001632038">
    <property type="component" value="Unassembled WGS sequence"/>
</dbReference>
<dbReference type="PROSITE" id="PS50158">
    <property type="entry name" value="ZF_CCHC"/>
    <property type="match status" value="1"/>
</dbReference>
<protein>
    <recommendedName>
        <fullName evidence="3">CCHC-type domain-containing protein</fullName>
    </recommendedName>
</protein>
<evidence type="ECO:0000259" key="3">
    <source>
        <dbReference type="PROSITE" id="PS50158"/>
    </source>
</evidence>